<evidence type="ECO:0000313" key="2">
    <source>
        <dbReference type="EMBL" id="MDF0592434.1"/>
    </source>
</evidence>
<organism evidence="2 3">
    <name type="scientific">Candidatus Methanocrinis alkalitolerans</name>
    <dbReference type="NCBI Taxonomy" id="3033395"/>
    <lineage>
        <taxon>Archaea</taxon>
        <taxon>Methanobacteriati</taxon>
        <taxon>Methanobacteriota</taxon>
        <taxon>Stenosarchaea group</taxon>
        <taxon>Methanomicrobia</taxon>
        <taxon>Methanotrichales</taxon>
        <taxon>Methanotrichaceae</taxon>
        <taxon>Methanocrinis</taxon>
    </lineage>
</organism>
<reference evidence="2 3" key="1">
    <citation type="submission" date="2023-03" db="EMBL/GenBank/DDBJ databases">
        <title>Whole genome sequencing of Methanotrichaceae archaeon M04Ac.</title>
        <authorList>
            <person name="Khomyakova M.A."/>
            <person name="Merkel A.Y."/>
            <person name="Slobodkin A.I."/>
        </authorList>
    </citation>
    <scope>NUCLEOTIDE SEQUENCE [LARGE SCALE GENOMIC DNA]</scope>
    <source>
        <strain evidence="2 3">M04Ac</strain>
    </source>
</reference>
<sequence>MKKVAVYAVLAVLVFAGTAAGHRMLMGYSIEELSLSVFYDDGTPAGGVAVRAYDEGDLVAEGSTDSRGIFTFRPEGRKVEDLLFVTSSVGHRAETRIGADGVVSVEPEVPVAMKVAAGFGYLLGIAGISMIYASKKRR</sequence>
<gene>
    <name evidence="2" type="ORF">P0O24_02415</name>
</gene>
<proteinExistence type="predicted"/>
<keyword evidence="3" id="KW-1185">Reference proteome</keyword>
<keyword evidence="1" id="KW-0472">Membrane</keyword>
<dbReference type="EMBL" id="JARFPL010000005">
    <property type="protein sequence ID" value="MDF0592434.1"/>
    <property type="molecule type" value="Genomic_DNA"/>
</dbReference>
<dbReference type="RefSeq" id="WP_316968145.1">
    <property type="nucleotide sequence ID" value="NZ_JARFPL010000005.1"/>
</dbReference>
<dbReference type="Proteomes" id="UP001215956">
    <property type="component" value="Unassembled WGS sequence"/>
</dbReference>
<evidence type="ECO:0008006" key="4">
    <source>
        <dbReference type="Google" id="ProtNLM"/>
    </source>
</evidence>
<name>A0ABT5XCJ2_9EURY</name>
<accession>A0ABT5XCJ2</accession>
<protein>
    <recommendedName>
        <fullName evidence="4">Nickel transport protein</fullName>
    </recommendedName>
</protein>
<evidence type="ECO:0000313" key="3">
    <source>
        <dbReference type="Proteomes" id="UP001215956"/>
    </source>
</evidence>
<keyword evidence="1" id="KW-1133">Transmembrane helix</keyword>
<comment type="caution">
    <text evidence="2">The sequence shown here is derived from an EMBL/GenBank/DDBJ whole genome shotgun (WGS) entry which is preliminary data.</text>
</comment>
<evidence type="ECO:0000256" key="1">
    <source>
        <dbReference type="SAM" id="Phobius"/>
    </source>
</evidence>
<feature type="transmembrane region" description="Helical" evidence="1">
    <location>
        <begin position="111"/>
        <end position="133"/>
    </location>
</feature>
<keyword evidence="1" id="KW-0812">Transmembrane</keyword>